<feature type="region of interest" description="Disordered" evidence="1">
    <location>
        <begin position="112"/>
        <end position="150"/>
    </location>
</feature>
<dbReference type="EMBL" id="CABITT030000008">
    <property type="protein sequence ID" value="VVB14906.1"/>
    <property type="molecule type" value="Genomic_DNA"/>
</dbReference>
<accession>A0A565CN48</accession>
<gene>
    <name evidence="2" type="ORF">ANE_LOCUS25350</name>
</gene>
<keyword evidence="3" id="KW-1185">Reference proteome</keyword>
<name>A0A565CN48_9BRAS</name>
<protein>
    <submittedName>
        <fullName evidence="2">Uncharacterized protein</fullName>
    </submittedName>
</protein>
<reference evidence="2" key="1">
    <citation type="submission" date="2019-07" db="EMBL/GenBank/DDBJ databases">
        <authorList>
            <person name="Dittberner H."/>
        </authorList>
    </citation>
    <scope>NUCLEOTIDE SEQUENCE [LARGE SCALE GENOMIC DNA]</scope>
</reference>
<comment type="caution">
    <text evidence="2">The sequence shown here is derived from an EMBL/GenBank/DDBJ whole genome shotgun (WGS) entry which is preliminary data.</text>
</comment>
<evidence type="ECO:0000256" key="1">
    <source>
        <dbReference type="SAM" id="MobiDB-lite"/>
    </source>
</evidence>
<sequence length="221" mass="24109">MIVMVGVVHNLKRRSVLRSVHNLEHDSANEQDECTVKDLGEDTNNMECPLSDVHAPEGLSSLVECTRKVVPATPVDKEDVIVSNGHVGDGDEALIESGKDGGGVVDEVYGDEELESSDSEKGVAVDGGEAPNGQPCAVRRDGKNRNPTAKAKSLVKPKYLTFLLSSGFKVDKIFFSQLIKKHEFVSSIATCTVSRYTVWRPKPTQLDLLGFREEVEISRVS</sequence>
<organism evidence="2 3">
    <name type="scientific">Arabis nemorensis</name>
    <dbReference type="NCBI Taxonomy" id="586526"/>
    <lineage>
        <taxon>Eukaryota</taxon>
        <taxon>Viridiplantae</taxon>
        <taxon>Streptophyta</taxon>
        <taxon>Embryophyta</taxon>
        <taxon>Tracheophyta</taxon>
        <taxon>Spermatophyta</taxon>
        <taxon>Magnoliopsida</taxon>
        <taxon>eudicotyledons</taxon>
        <taxon>Gunneridae</taxon>
        <taxon>Pentapetalae</taxon>
        <taxon>rosids</taxon>
        <taxon>malvids</taxon>
        <taxon>Brassicales</taxon>
        <taxon>Brassicaceae</taxon>
        <taxon>Arabideae</taxon>
        <taxon>Arabis</taxon>
    </lineage>
</organism>
<proteinExistence type="predicted"/>
<dbReference type="AlphaFoldDB" id="A0A565CN48"/>
<evidence type="ECO:0000313" key="2">
    <source>
        <dbReference type="EMBL" id="VVB14906.1"/>
    </source>
</evidence>
<evidence type="ECO:0000313" key="3">
    <source>
        <dbReference type="Proteomes" id="UP000489600"/>
    </source>
</evidence>
<dbReference type="Proteomes" id="UP000489600">
    <property type="component" value="Unassembled WGS sequence"/>
</dbReference>